<gene>
    <name evidence="2" type="ORF">FANTH_10430</name>
</gene>
<dbReference type="EMBL" id="JABEVY010000293">
    <property type="protein sequence ID" value="KAF5238243.1"/>
    <property type="molecule type" value="Genomic_DNA"/>
</dbReference>
<evidence type="ECO:0000313" key="2">
    <source>
        <dbReference type="EMBL" id="KAF5238243.1"/>
    </source>
</evidence>
<comment type="caution">
    <text evidence="2">The sequence shown here is derived from an EMBL/GenBank/DDBJ whole genome shotgun (WGS) entry which is preliminary data.</text>
</comment>
<dbReference type="AlphaFoldDB" id="A0A8H4Z0Z3"/>
<proteinExistence type="predicted"/>
<dbReference type="Proteomes" id="UP000573603">
    <property type="component" value="Unassembled WGS sequence"/>
</dbReference>
<protein>
    <submittedName>
        <fullName evidence="2">Uncharacterized protein</fullName>
    </submittedName>
</protein>
<feature type="region of interest" description="Disordered" evidence="1">
    <location>
        <begin position="292"/>
        <end position="311"/>
    </location>
</feature>
<organism evidence="2 3">
    <name type="scientific">Fusarium anthophilum</name>
    <dbReference type="NCBI Taxonomy" id="48485"/>
    <lineage>
        <taxon>Eukaryota</taxon>
        <taxon>Fungi</taxon>
        <taxon>Dikarya</taxon>
        <taxon>Ascomycota</taxon>
        <taxon>Pezizomycotina</taxon>
        <taxon>Sordariomycetes</taxon>
        <taxon>Hypocreomycetidae</taxon>
        <taxon>Hypocreales</taxon>
        <taxon>Nectriaceae</taxon>
        <taxon>Fusarium</taxon>
        <taxon>Fusarium fujikuroi species complex</taxon>
    </lineage>
</organism>
<evidence type="ECO:0000256" key="1">
    <source>
        <dbReference type="SAM" id="MobiDB-lite"/>
    </source>
</evidence>
<evidence type="ECO:0000313" key="3">
    <source>
        <dbReference type="Proteomes" id="UP000573603"/>
    </source>
</evidence>
<keyword evidence="3" id="KW-1185">Reference proteome</keyword>
<reference evidence="2 3" key="1">
    <citation type="journal article" date="2020" name="BMC Genomics">
        <title>Correction to: Identification and distribution of gene clusters required for synthesis of sphingolipid metabolism inhibitors in diverse species of the filamentous fungus Fusarium.</title>
        <authorList>
            <person name="Kim H.S."/>
            <person name="Lohmar J.M."/>
            <person name="Busman M."/>
            <person name="Brown D.W."/>
            <person name="Naumann T.A."/>
            <person name="Divon H.H."/>
            <person name="Lysoe E."/>
            <person name="Uhlig S."/>
            <person name="Proctor R.H."/>
        </authorList>
    </citation>
    <scope>NUCLEOTIDE SEQUENCE [LARGE SCALE GENOMIC DNA]</scope>
    <source>
        <strain evidence="2 3">NRRL 25214</strain>
    </source>
</reference>
<sequence length="409" mass="46680">MESTQQVEKQSAQETVFSSTRGNVADLVFPNLTSLWLSQEPEDQASLRRLNQVWDVFASTWSPHDKMYIYRLLPEVRTSPTNRKVPSNHKLYKLHKHDITFGLWVILRCIYPDQKLPALRLALMEKYPGIDLNSFTGPVPKVVCMSLDKHTDGKREHKILAPYSKKDMLEEDDKITPSDLSVKEEDCTFGETCPPGHEYPITNFTLDDTVIHTPKFEPHLDQLRSTEPDKPSARRLKEVESKMRGMVLGEPHSASYSKFLESKSSNAPADIFTNGPDITKLYISPSAMHEADVESLASDESSPEDDSAQTALSEKRFLELKNLITDVTAESKRGVSEEMRKMHTETTKQIQNLHTEMIDQFKKNRQTLVDIGKQVAEIRAHIELARMDRKDLDEVEARAINLEQFILSL</sequence>
<accession>A0A8H4Z0Z3</accession>
<name>A0A8H4Z0Z3_9HYPO</name>